<gene>
    <name evidence="3" type="ORF">A2V54_02380</name>
</gene>
<proteinExistence type="predicted"/>
<evidence type="ECO:0000256" key="1">
    <source>
        <dbReference type="SAM" id="MobiDB-lite"/>
    </source>
</evidence>
<dbReference type="STRING" id="1802613.A2V54_02380"/>
<evidence type="ECO:0000313" key="4">
    <source>
        <dbReference type="Proteomes" id="UP000176583"/>
    </source>
</evidence>
<accession>A0A1F4UHZ1</accession>
<comment type="caution">
    <text evidence="3">The sequence shown here is derived from an EMBL/GenBank/DDBJ whole genome shotgun (WGS) entry which is preliminary data.</text>
</comment>
<dbReference type="Pfam" id="PF08241">
    <property type="entry name" value="Methyltransf_11"/>
    <property type="match status" value="1"/>
</dbReference>
<dbReference type="Gene3D" id="3.40.50.150">
    <property type="entry name" value="Vaccinia Virus protein VP39"/>
    <property type="match status" value="1"/>
</dbReference>
<feature type="domain" description="Methyltransferase type 11" evidence="2">
    <location>
        <begin position="56"/>
        <end position="141"/>
    </location>
</feature>
<dbReference type="EMBL" id="MEUW01000017">
    <property type="protein sequence ID" value="OGC44539.1"/>
    <property type="molecule type" value="Genomic_DNA"/>
</dbReference>
<dbReference type="InterPro" id="IPR013216">
    <property type="entry name" value="Methyltransf_11"/>
</dbReference>
<dbReference type="SUPFAM" id="SSF53335">
    <property type="entry name" value="S-adenosyl-L-methionine-dependent methyltransferases"/>
    <property type="match status" value="1"/>
</dbReference>
<dbReference type="InterPro" id="IPR029063">
    <property type="entry name" value="SAM-dependent_MTases_sf"/>
</dbReference>
<feature type="region of interest" description="Disordered" evidence="1">
    <location>
        <begin position="1"/>
        <end position="28"/>
    </location>
</feature>
<dbReference type="CDD" id="cd02440">
    <property type="entry name" value="AdoMet_MTases"/>
    <property type="match status" value="1"/>
</dbReference>
<evidence type="ECO:0000313" key="3">
    <source>
        <dbReference type="EMBL" id="OGC44539.1"/>
    </source>
</evidence>
<name>A0A1F4UHZ1_UNCKA</name>
<organism evidence="3 4">
    <name type="scientific">candidate division WWE3 bacterium RBG_19FT_COMBO_53_11</name>
    <dbReference type="NCBI Taxonomy" id="1802613"/>
    <lineage>
        <taxon>Bacteria</taxon>
        <taxon>Katanobacteria</taxon>
    </lineage>
</organism>
<sequence>MKKAESWEPSKFVPSETGWGPSKDPKQVGLGSRYITQIAVKEYEKIIKKYAKGNLLDLGCGNAPLYGIYKDLVNSVTCVDWGKSHNTSYLDYKMDLNRELKLKSNQFDTVLMTDVLEHIVEPKNLLIEVQRILRKRGKLILASPFLYALHEIPHDYHRYTRYSLEYYCRESGLKVIDLYPYGGLLEVFMDLVNKTMARYLHFPKILLSFHCWVSNLVTSSRLGEKIRNRTSESFPLGYILIAEK</sequence>
<dbReference type="Proteomes" id="UP000176583">
    <property type="component" value="Unassembled WGS sequence"/>
</dbReference>
<dbReference type="AlphaFoldDB" id="A0A1F4UHZ1"/>
<evidence type="ECO:0000259" key="2">
    <source>
        <dbReference type="Pfam" id="PF08241"/>
    </source>
</evidence>
<protein>
    <recommendedName>
        <fullName evidence="2">Methyltransferase type 11 domain-containing protein</fullName>
    </recommendedName>
</protein>
<dbReference type="GO" id="GO:0008757">
    <property type="term" value="F:S-adenosylmethionine-dependent methyltransferase activity"/>
    <property type="evidence" value="ECO:0007669"/>
    <property type="project" value="InterPro"/>
</dbReference>
<reference evidence="3 4" key="1">
    <citation type="journal article" date="2016" name="Nat. Commun.">
        <title>Thousands of microbial genomes shed light on interconnected biogeochemical processes in an aquifer system.</title>
        <authorList>
            <person name="Anantharaman K."/>
            <person name="Brown C.T."/>
            <person name="Hug L.A."/>
            <person name="Sharon I."/>
            <person name="Castelle C.J."/>
            <person name="Probst A.J."/>
            <person name="Thomas B.C."/>
            <person name="Singh A."/>
            <person name="Wilkins M.J."/>
            <person name="Karaoz U."/>
            <person name="Brodie E.L."/>
            <person name="Williams K.H."/>
            <person name="Hubbard S.S."/>
            <person name="Banfield J.F."/>
        </authorList>
    </citation>
    <scope>NUCLEOTIDE SEQUENCE [LARGE SCALE GENOMIC DNA]</scope>
</reference>